<reference evidence="1 3" key="1">
    <citation type="journal article" date="2011" name="Nature">
        <title>The Medicago genome provides insight into the evolution of rhizobial symbioses.</title>
        <authorList>
            <person name="Young N.D."/>
            <person name="Debelle F."/>
            <person name="Oldroyd G.E."/>
            <person name="Geurts R."/>
            <person name="Cannon S.B."/>
            <person name="Udvardi M.K."/>
            <person name="Benedito V.A."/>
            <person name="Mayer K.F."/>
            <person name="Gouzy J."/>
            <person name="Schoof H."/>
            <person name="Van de Peer Y."/>
            <person name="Proost S."/>
            <person name="Cook D.R."/>
            <person name="Meyers B.C."/>
            <person name="Spannagl M."/>
            <person name="Cheung F."/>
            <person name="De Mita S."/>
            <person name="Krishnakumar V."/>
            <person name="Gundlach H."/>
            <person name="Zhou S."/>
            <person name="Mudge J."/>
            <person name="Bharti A.K."/>
            <person name="Murray J.D."/>
            <person name="Naoumkina M.A."/>
            <person name="Rosen B."/>
            <person name="Silverstein K.A."/>
            <person name="Tang H."/>
            <person name="Rombauts S."/>
            <person name="Zhao P.X."/>
            <person name="Zhou P."/>
            <person name="Barbe V."/>
            <person name="Bardou P."/>
            <person name="Bechner M."/>
            <person name="Bellec A."/>
            <person name="Berger A."/>
            <person name="Berges H."/>
            <person name="Bidwell S."/>
            <person name="Bisseling T."/>
            <person name="Choisne N."/>
            <person name="Couloux A."/>
            <person name="Denny R."/>
            <person name="Deshpande S."/>
            <person name="Dai X."/>
            <person name="Doyle J.J."/>
            <person name="Dudez A.M."/>
            <person name="Farmer A.D."/>
            <person name="Fouteau S."/>
            <person name="Franken C."/>
            <person name="Gibelin C."/>
            <person name="Gish J."/>
            <person name="Goldstein S."/>
            <person name="Gonzalez A.J."/>
            <person name="Green P.J."/>
            <person name="Hallab A."/>
            <person name="Hartog M."/>
            <person name="Hua A."/>
            <person name="Humphray S.J."/>
            <person name="Jeong D.H."/>
            <person name="Jing Y."/>
            <person name="Jocker A."/>
            <person name="Kenton S.M."/>
            <person name="Kim D.J."/>
            <person name="Klee K."/>
            <person name="Lai H."/>
            <person name="Lang C."/>
            <person name="Lin S."/>
            <person name="Macmil S.L."/>
            <person name="Magdelenat G."/>
            <person name="Matthews L."/>
            <person name="McCorrison J."/>
            <person name="Monaghan E.L."/>
            <person name="Mun J.H."/>
            <person name="Najar F.Z."/>
            <person name="Nicholson C."/>
            <person name="Noirot C."/>
            <person name="O'Bleness M."/>
            <person name="Paule C.R."/>
            <person name="Poulain J."/>
            <person name="Prion F."/>
            <person name="Qin B."/>
            <person name="Qu C."/>
            <person name="Retzel E.F."/>
            <person name="Riddle C."/>
            <person name="Sallet E."/>
            <person name="Samain S."/>
            <person name="Samson N."/>
            <person name="Sanders I."/>
            <person name="Saurat O."/>
            <person name="Scarpelli C."/>
            <person name="Schiex T."/>
            <person name="Segurens B."/>
            <person name="Severin A.J."/>
            <person name="Sherrier D.J."/>
            <person name="Shi R."/>
            <person name="Sims S."/>
            <person name="Singer S.R."/>
            <person name="Sinharoy S."/>
            <person name="Sterck L."/>
            <person name="Viollet A."/>
            <person name="Wang B.B."/>
            <person name="Wang K."/>
            <person name="Wang M."/>
            <person name="Wang X."/>
            <person name="Warfsmann J."/>
            <person name="Weissenbach J."/>
            <person name="White D.D."/>
            <person name="White J.D."/>
            <person name="Wiley G.B."/>
            <person name="Wincker P."/>
            <person name="Xing Y."/>
            <person name="Yang L."/>
            <person name="Yao Z."/>
            <person name="Ying F."/>
            <person name="Zhai J."/>
            <person name="Zhou L."/>
            <person name="Zuber A."/>
            <person name="Denarie J."/>
            <person name="Dixon R.A."/>
            <person name="May G.D."/>
            <person name="Schwartz D.C."/>
            <person name="Rogers J."/>
            <person name="Quetier F."/>
            <person name="Town C.D."/>
            <person name="Roe B.A."/>
        </authorList>
    </citation>
    <scope>NUCLEOTIDE SEQUENCE [LARGE SCALE GENOMIC DNA]</scope>
    <source>
        <strain evidence="1">A17</strain>
        <strain evidence="2 3">cv. Jemalong A17</strain>
    </source>
</reference>
<dbReference type="HOGENOM" id="CLU_2444197_0_0_1"/>
<keyword evidence="3" id="KW-1185">Reference proteome</keyword>
<name>A0A072UCV1_MEDTR</name>
<protein>
    <submittedName>
        <fullName evidence="1 2">Uncharacterized protein</fullName>
    </submittedName>
</protein>
<dbReference type="Proteomes" id="UP000002051">
    <property type="component" value="Chromosome 5"/>
</dbReference>
<evidence type="ECO:0000313" key="2">
    <source>
        <dbReference type="EnsemblPlants" id="KEH27437"/>
    </source>
</evidence>
<sequence>MDHISKPHEKLTNKNLILKTKQISSKYDQWSRIMWSLVLSIQPTTNSFARLNECLIGDSRLKPLTQNIEWEKQVSLGHFNKRMEHKLKTN</sequence>
<reference evidence="1 3" key="2">
    <citation type="journal article" date="2014" name="BMC Genomics">
        <title>An improved genome release (version Mt4.0) for the model legume Medicago truncatula.</title>
        <authorList>
            <person name="Tang H."/>
            <person name="Krishnakumar V."/>
            <person name="Bidwell S."/>
            <person name="Rosen B."/>
            <person name="Chan A."/>
            <person name="Zhou S."/>
            <person name="Gentzbittel L."/>
            <person name="Childs K.L."/>
            <person name="Yandell M."/>
            <person name="Gundlach H."/>
            <person name="Mayer K.F."/>
            <person name="Schwartz D.C."/>
            <person name="Town C.D."/>
        </authorList>
    </citation>
    <scope>GENOME REANNOTATION</scope>
    <source>
        <strain evidence="1">A17</strain>
        <strain evidence="2 3">cv. Jemalong A17</strain>
    </source>
</reference>
<evidence type="ECO:0000313" key="1">
    <source>
        <dbReference type="EMBL" id="KEH27437.1"/>
    </source>
</evidence>
<reference evidence="2" key="3">
    <citation type="submission" date="2015-04" db="UniProtKB">
        <authorList>
            <consortium name="EnsemblPlants"/>
        </authorList>
    </citation>
    <scope>IDENTIFICATION</scope>
    <source>
        <strain evidence="2">cv. Jemalong A17</strain>
    </source>
</reference>
<dbReference type="EnsemblPlants" id="KEH27437">
    <property type="protein sequence ID" value="KEH27437"/>
    <property type="gene ID" value="MTR_5g010465"/>
</dbReference>
<organism evidence="1 3">
    <name type="scientific">Medicago truncatula</name>
    <name type="common">Barrel medic</name>
    <name type="synonym">Medicago tribuloides</name>
    <dbReference type="NCBI Taxonomy" id="3880"/>
    <lineage>
        <taxon>Eukaryota</taxon>
        <taxon>Viridiplantae</taxon>
        <taxon>Streptophyta</taxon>
        <taxon>Embryophyta</taxon>
        <taxon>Tracheophyta</taxon>
        <taxon>Spermatophyta</taxon>
        <taxon>Magnoliopsida</taxon>
        <taxon>eudicotyledons</taxon>
        <taxon>Gunneridae</taxon>
        <taxon>Pentapetalae</taxon>
        <taxon>rosids</taxon>
        <taxon>fabids</taxon>
        <taxon>Fabales</taxon>
        <taxon>Fabaceae</taxon>
        <taxon>Papilionoideae</taxon>
        <taxon>50 kb inversion clade</taxon>
        <taxon>NPAAA clade</taxon>
        <taxon>Hologalegina</taxon>
        <taxon>IRL clade</taxon>
        <taxon>Trifolieae</taxon>
        <taxon>Medicago</taxon>
    </lineage>
</organism>
<dbReference type="AlphaFoldDB" id="A0A072UCV1"/>
<gene>
    <name evidence="1" type="ordered locus">MTR_5g010465</name>
</gene>
<proteinExistence type="predicted"/>
<evidence type="ECO:0000313" key="3">
    <source>
        <dbReference type="Proteomes" id="UP000002051"/>
    </source>
</evidence>
<dbReference type="EMBL" id="CM001221">
    <property type="protein sequence ID" value="KEH27437.1"/>
    <property type="molecule type" value="Genomic_DNA"/>
</dbReference>
<accession>A0A072UCV1</accession>